<gene>
    <name evidence="3" type="ORF">SAMN05216223_12566</name>
</gene>
<keyword evidence="4" id="KW-1185">Reference proteome</keyword>
<sequence>MEATGGPWSGTGLDPLGERVLEHLVGVPSADAAEVARVVAVPVAQAEAALRQLAEASLVLRVQDRPARWAAAPPRFSLGAALARGRAELTRAESLVERLHEVYEGVSAPRTAHLVESLAGGLEVAARYGQLLEATSAEVLHLAKPPYVTVPDVPGKQPAVAPGVRMRSVYDTEGFTDAQSLSTALRGVAQGGRLRLADRLPVKLVVFDRKAALLPVLGDRPANGSLVVHSPALVQALAALFESVWERAAPLAPDGRAGLSAAEGGAPPPPDRRTREILHLMAGGMKDETIARLLHVSRRTVQKHVSEAGAALGARTRFQIALLARDRGWLDAPSPAEEAGAGR</sequence>
<dbReference type="InterPro" id="IPR036388">
    <property type="entry name" value="WH-like_DNA-bd_sf"/>
</dbReference>
<dbReference type="RefSeq" id="WP_103890262.1">
    <property type="nucleotide sequence ID" value="NZ_FNVU01000025.1"/>
</dbReference>
<dbReference type="InterPro" id="IPR016032">
    <property type="entry name" value="Sig_transdc_resp-reg_C-effctor"/>
</dbReference>
<proteinExistence type="predicted"/>
<reference evidence="3 4" key="1">
    <citation type="submission" date="2016-10" db="EMBL/GenBank/DDBJ databases">
        <authorList>
            <person name="de Groot N.N."/>
        </authorList>
    </citation>
    <scope>NUCLEOTIDE SEQUENCE [LARGE SCALE GENOMIC DNA]</scope>
    <source>
        <strain evidence="3 4">CGMCC 4.2023</strain>
    </source>
</reference>
<dbReference type="PANTHER" id="PTHR34293:SF1">
    <property type="entry name" value="HTH-TYPE TRANSCRIPTIONAL REGULATOR TRMBL2"/>
    <property type="match status" value="1"/>
</dbReference>
<dbReference type="InterPro" id="IPR036390">
    <property type="entry name" value="WH_DNA-bd_sf"/>
</dbReference>
<feature type="region of interest" description="Disordered" evidence="1">
    <location>
        <begin position="254"/>
        <end position="273"/>
    </location>
</feature>
<evidence type="ECO:0000259" key="2">
    <source>
        <dbReference type="PROSITE" id="PS50043"/>
    </source>
</evidence>
<evidence type="ECO:0000313" key="4">
    <source>
        <dbReference type="Proteomes" id="UP000236754"/>
    </source>
</evidence>
<dbReference type="InterPro" id="IPR051797">
    <property type="entry name" value="TrmB-like"/>
</dbReference>
<dbReference type="Gene3D" id="1.10.10.10">
    <property type="entry name" value="Winged helix-like DNA-binding domain superfamily/Winged helix DNA-binding domain"/>
    <property type="match status" value="1"/>
</dbReference>
<dbReference type="EMBL" id="FNVU01000025">
    <property type="protein sequence ID" value="SEG92149.1"/>
    <property type="molecule type" value="Genomic_DNA"/>
</dbReference>
<dbReference type="SUPFAM" id="SSF46894">
    <property type="entry name" value="C-terminal effector domain of the bipartite response regulators"/>
    <property type="match status" value="1"/>
</dbReference>
<dbReference type="GO" id="GO:0003677">
    <property type="term" value="F:DNA binding"/>
    <property type="evidence" value="ECO:0007669"/>
    <property type="project" value="InterPro"/>
</dbReference>
<feature type="domain" description="HTH luxR-type" evidence="2">
    <location>
        <begin position="263"/>
        <end position="328"/>
    </location>
</feature>
<dbReference type="GO" id="GO:0006355">
    <property type="term" value="P:regulation of DNA-templated transcription"/>
    <property type="evidence" value="ECO:0007669"/>
    <property type="project" value="InterPro"/>
</dbReference>
<dbReference type="OrthoDB" id="4266042at2"/>
<evidence type="ECO:0000256" key="1">
    <source>
        <dbReference type="SAM" id="MobiDB-lite"/>
    </source>
</evidence>
<dbReference type="Pfam" id="PF00196">
    <property type="entry name" value="GerE"/>
    <property type="match status" value="1"/>
</dbReference>
<dbReference type="InterPro" id="IPR000792">
    <property type="entry name" value="Tscrpt_reg_LuxR_C"/>
</dbReference>
<dbReference type="AlphaFoldDB" id="A0A1H6E4F4"/>
<dbReference type="SMART" id="SM00421">
    <property type="entry name" value="HTH_LUXR"/>
    <property type="match status" value="1"/>
</dbReference>
<evidence type="ECO:0000313" key="3">
    <source>
        <dbReference type="EMBL" id="SEG92149.1"/>
    </source>
</evidence>
<dbReference type="PANTHER" id="PTHR34293">
    <property type="entry name" value="HTH-TYPE TRANSCRIPTIONAL REGULATOR TRMBL2"/>
    <property type="match status" value="1"/>
</dbReference>
<accession>A0A1H6E4F4</accession>
<dbReference type="PROSITE" id="PS50043">
    <property type="entry name" value="HTH_LUXR_2"/>
    <property type="match status" value="1"/>
</dbReference>
<organism evidence="3 4">
    <name type="scientific">Actinacidiphila yanglinensis</name>
    <dbReference type="NCBI Taxonomy" id="310779"/>
    <lineage>
        <taxon>Bacteria</taxon>
        <taxon>Bacillati</taxon>
        <taxon>Actinomycetota</taxon>
        <taxon>Actinomycetes</taxon>
        <taxon>Kitasatosporales</taxon>
        <taxon>Streptomycetaceae</taxon>
        <taxon>Actinacidiphila</taxon>
    </lineage>
</organism>
<dbReference type="CDD" id="cd06170">
    <property type="entry name" value="LuxR_C_like"/>
    <property type="match status" value="1"/>
</dbReference>
<dbReference type="Proteomes" id="UP000236754">
    <property type="component" value="Unassembled WGS sequence"/>
</dbReference>
<dbReference type="SUPFAM" id="SSF46785">
    <property type="entry name" value="Winged helix' DNA-binding domain"/>
    <property type="match status" value="1"/>
</dbReference>
<protein>
    <submittedName>
        <fullName evidence="3">Regulatory protein, luxR family</fullName>
    </submittedName>
</protein>
<name>A0A1H6E4F4_9ACTN</name>